<evidence type="ECO:0000256" key="2">
    <source>
        <dbReference type="ARBA" id="ARBA00006739"/>
    </source>
</evidence>
<dbReference type="GO" id="GO:0016757">
    <property type="term" value="F:glycosyltransferase activity"/>
    <property type="evidence" value="ECO:0007669"/>
    <property type="project" value="UniProtKB-KW"/>
</dbReference>
<feature type="domain" description="Glycosyltransferase 2-like" evidence="5">
    <location>
        <begin position="14"/>
        <end position="180"/>
    </location>
</feature>
<comment type="similarity">
    <text evidence="2">Belongs to the glycosyltransferase 2 family.</text>
</comment>
<protein>
    <recommendedName>
        <fullName evidence="5">Glycosyltransferase 2-like domain-containing protein</fullName>
    </recommendedName>
</protein>
<dbReference type="Pfam" id="PF00535">
    <property type="entry name" value="Glycos_transf_2"/>
    <property type="match status" value="1"/>
</dbReference>
<evidence type="ECO:0000256" key="4">
    <source>
        <dbReference type="ARBA" id="ARBA00022679"/>
    </source>
</evidence>
<reference evidence="6 7" key="1">
    <citation type="submission" date="2011-10" db="EMBL/GenBank/DDBJ databases">
        <title>The Genome Sequence of Lachnospiraceae bacterium ACC2.</title>
        <authorList>
            <consortium name="The Broad Institute Genome Sequencing Platform"/>
            <person name="Earl A."/>
            <person name="Ward D."/>
            <person name="Feldgarden M."/>
            <person name="Gevers D."/>
            <person name="Sizova M."/>
            <person name="Hazen A."/>
            <person name="Epstein S."/>
            <person name="Young S.K."/>
            <person name="Zeng Q."/>
            <person name="Gargeya S."/>
            <person name="Fitzgerald M."/>
            <person name="Haas B."/>
            <person name="Abouelleil A."/>
            <person name="Alvarado L."/>
            <person name="Arachchi H.M."/>
            <person name="Berlin A."/>
            <person name="Brown A."/>
            <person name="Chapman S.B."/>
            <person name="Chen Z."/>
            <person name="Dunbar C."/>
            <person name="Freedman E."/>
            <person name="Gearin G."/>
            <person name="Goldberg J."/>
            <person name="Griggs A."/>
            <person name="Gujja S."/>
            <person name="Heiman D."/>
            <person name="Howarth C."/>
            <person name="Larson L."/>
            <person name="Lui A."/>
            <person name="MacDonald P.J.P."/>
            <person name="Montmayeur A."/>
            <person name="Murphy C."/>
            <person name="Neiman D."/>
            <person name="Pearson M."/>
            <person name="Priest M."/>
            <person name="Roberts A."/>
            <person name="Saif S."/>
            <person name="Shea T."/>
            <person name="Shenoy N."/>
            <person name="Sisk P."/>
            <person name="Stolte C."/>
            <person name="Sykes S."/>
            <person name="Wortman J."/>
            <person name="Nusbaum C."/>
            <person name="Birren B."/>
        </authorList>
    </citation>
    <scope>NUCLEOTIDE SEQUENCE [LARGE SCALE GENOMIC DNA]</scope>
    <source>
        <strain evidence="6 7">ACC2</strain>
    </source>
</reference>
<dbReference type="Proteomes" id="UP000018466">
    <property type="component" value="Unassembled WGS sequence"/>
</dbReference>
<evidence type="ECO:0000313" key="6">
    <source>
        <dbReference type="EMBL" id="EHO17175.1"/>
    </source>
</evidence>
<sequence length="343" mass="38372">MRAEQWEREDARVTVVIPNYNGMKYLPQCIAALRRQTERDFSLLVMENGSTDGSAEWLREEGIPTIFSEKNLGFAGGVNRAVREVRTPYVLLLNNDTEVFPDFVRALEASISRNERIFSVSAMMIRTQNHDEIDDAGDLVSLPGWAFQRGTMEPCAAYEKEAEVFSACGGAAIYRTDLYRALGGLDESYFAYLEDIDLGWRAKLAGYRNLYCPAAKVYHFGSATSGSKYNAFKVRLSARNHIFTMAKNQPLWQLIWNLPFLLGGIAVKAAFFAKKGLLSDYLRGLTEGLTALPAREKTDFSKIPTSRMLAIEWELVLGTAAYVRHYVSRGAKKEAGKSASNPV</sequence>
<accession>A0AA37DGI9</accession>
<evidence type="ECO:0000256" key="1">
    <source>
        <dbReference type="ARBA" id="ARBA00004776"/>
    </source>
</evidence>
<name>A0AA37DGI9_9FIRM</name>
<dbReference type="PANTHER" id="PTHR43179">
    <property type="entry name" value="RHAMNOSYLTRANSFERASE WBBL"/>
    <property type="match status" value="1"/>
</dbReference>
<dbReference type="GeneID" id="86940550"/>
<gene>
    <name evidence="6" type="ORF">HMPREF9623_00774</name>
</gene>
<dbReference type="InterPro" id="IPR001173">
    <property type="entry name" value="Glyco_trans_2-like"/>
</dbReference>
<dbReference type="PANTHER" id="PTHR43179:SF12">
    <property type="entry name" value="GALACTOFURANOSYLTRANSFERASE GLFT2"/>
    <property type="match status" value="1"/>
</dbReference>
<evidence type="ECO:0000259" key="5">
    <source>
        <dbReference type="Pfam" id="PF00535"/>
    </source>
</evidence>
<keyword evidence="3" id="KW-0328">Glycosyltransferase</keyword>
<dbReference type="RefSeq" id="WP_009532607.1">
    <property type="nucleotide sequence ID" value="NZ_JH590862.1"/>
</dbReference>
<dbReference type="CDD" id="cd04186">
    <property type="entry name" value="GT_2_like_c"/>
    <property type="match status" value="1"/>
</dbReference>
<dbReference type="AlphaFoldDB" id="A0AA37DGI9"/>
<proteinExistence type="inferred from homology"/>
<comment type="caution">
    <text evidence="6">The sequence shown here is derived from an EMBL/GenBank/DDBJ whole genome shotgun (WGS) entry which is preliminary data.</text>
</comment>
<evidence type="ECO:0000313" key="7">
    <source>
        <dbReference type="Proteomes" id="UP000018466"/>
    </source>
</evidence>
<keyword evidence="7" id="KW-1185">Reference proteome</keyword>
<keyword evidence="4" id="KW-0808">Transferase</keyword>
<dbReference type="SUPFAM" id="SSF53448">
    <property type="entry name" value="Nucleotide-diphospho-sugar transferases"/>
    <property type="match status" value="1"/>
</dbReference>
<dbReference type="InterPro" id="IPR029044">
    <property type="entry name" value="Nucleotide-diphossugar_trans"/>
</dbReference>
<dbReference type="Gene3D" id="3.90.550.10">
    <property type="entry name" value="Spore Coat Polysaccharide Biosynthesis Protein SpsA, Chain A"/>
    <property type="match status" value="1"/>
</dbReference>
<dbReference type="EMBL" id="AGEL01000006">
    <property type="protein sequence ID" value="EHO17175.1"/>
    <property type="molecule type" value="Genomic_DNA"/>
</dbReference>
<organism evidence="6 7">
    <name type="scientific">Stomatobaculum longum</name>
    <dbReference type="NCBI Taxonomy" id="796942"/>
    <lineage>
        <taxon>Bacteria</taxon>
        <taxon>Bacillati</taxon>
        <taxon>Bacillota</taxon>
        <taxon>Clostridia</taxon>
        <taxon>Lachnospirales</taxon>
        <taxon>Lachnospiraceae</taxon>
        <taxon>Stomatobaculum</taxon>
    </lineage>
</organism>
<comment type="pathway">
    <text evidence="1">Cell wall biogenesis; cell wall polysaccharide biosynthesis.</text>
</comment>
<evidence type="ECO:0000256" key="3">
    <source>
        <dbReference type="ARBA" id="ARBA00022676"/>
    </source>
</evidence>